<dbReference type="Pfam" id="PF00858">
    <property type="entry name" value="ASC"/>
    <property type="match status" value="1"/>
</dbReference>
<dbReference type="Gene3D" id="2.60.470.10">
    <property type="entry name" value="Acid-sensing ion channels like domains"/>
    <property type="match status" value="1"/>
</dbReference>
<name>A7SPS2_NEMVE</name>
<evidence type="ECO:0000256" key="7">
    <source>
        <dbReference type="ARBA" id="ARBA00023065"/>
    </source>
</evidence>
<evidence type="ECO:0000256" key="2">
    <source>
        <dbReference type="ARBA" id="ARBA00022448"/>
    </source>
</evidence>
<proteinExistence type="inferred from homology"/>
<gene>
    <name evidence="12" type="ORF">NEMVEDRAFT_v1g215544</name>
</gene>
<keyword evidence="8" id="KW-0472">Membrane</keyword>
<accession>A7SPS2</accession>
<keyword evidence="4 11" id="KW-0812">Transmembrane</keyword>
<dbReference type="PhylomeDB" id="A7SPS2"/>
<dbReference type="AlphaFoldDB" id="A7SPS2"/>
<dbReference type="GO" id="GO:0035725">
    <property type="term" value="P:sodium ion transmembrane transport"/>
    <property type="evidence" value="ECO:0000318"/>
    <property type="project" value="GO_Central"/>
</dbReference>
<sequence length="430" mass="49313">MEDFRMSEDLAIRIAKERFENITRLGHQFDSLVRKCSWRGSDCRANATTGRYWGRFWHNKYGNCFVFNPLIGWNGKKRRALTALRAGPNYGLTLELNVEQDEYIDGLSTKAGAVIQVSPVGYMPFPEEEGIDVSPGFSTSIALTKVKISRVDAFGNRSCVNEITEKDRENLYHVKYNATYSKTACLNFCLAYNQRKTCNCMEYRFPVEEEAVCDTMNKTTVECLRRVREMLKMKKLNCTAECSAPCNQETYKTTSSFSMWPALNYKEKINKNMKWKKPEEELSHNLLQARIFYKEFNMEMIEETISYEVRCLANLQEGPEGVKRESGFALFWAGKTGSWLPGKRDQGYRENGIRVTGKTGSWLPGKRDQGYRERDFSSGNGNKHDSTGTGFFKSLLVYVVNVVNLYNFSHFKSFLIASNFKPCCLADVTS</sequence>
<keyword evidence="3 11" id="KW-0894">Sodium channel</keyword>
<evidence type="ECO:0000256" key="1">
    <source>
        <dbReference type="ARBA" id="ARBA00004141"/>
    </source>
</evidence>
<organism evidence="12 13">
    <name type="scientific">Nematostella vectensis</name>
    <name type="common">Starlet sea anemone</name>
    <dbReference type="NCBI Taxonomy" id="45351"/>
    <lineage>
        <taxon>Eukaryota</taxon>
        <taxon>Metazoa</taxon>
        <taxon>Cnidaria</taxon>
        <taxon>Anthozoa</taxon>
        <taxon>Hexacorallia</taxon>
        <taxon>Actiniaria</taxon>
        <taxon>Edwardsiidae</taxon>
        <taxon>Nematostella</taxon>
    </lineage>
</organism>
<dbReference type="eggNOG" id="KOG4294">
    <property type="taxonomic scope" value="Eukaryota"/>
</dbReference>
<reference evidence="12 13" key="1">
    <citation type="journal article" date="2007" name="Science">
        <title>Sea anemone genome reveals ancestral eumetazoan gene repertoire and genomic organization.</title>
        <authorList>
            <person name="Putnam N.H."/>
            <person name="Srivastava M."/>
            <person name="Hellsten U."/>
            <person name="Dirks B."/>
            <person name="Chapman J."/>
            <person name="Salamov A."/>
            <person name="Terry A."/>
            <person name="Shapiro H."/>
            <person name="Lindquist E."/>
            <person name="Kapitonov V.V."/>
            <person name="Jurka J."/>
            <person name="Genikhovich G."/>
            <person name="Grigoriev I.V."/>
            <person name="Lucas S.M."/>
            <person name="Steele R.E."/>
            <person name="Finnerty J.R."/>
            <person name="Technau U."/>
            <person name="Martindale M.Q."/>
            <person name="Rokhsar D.S."/>
        </authorList>
    </citation>
    <scope>NUCLEOTIDE SEQUENCE [LARGE SCALE GENOMIC DNA]</scope>
    <source>
        <strain evidence="13">CH2 X CH6</strain>
    </source>
</reference>
<keyword evidence="10 11" id="KW-0407">Ion channel</keyword>
<evidence type="ECO:0000313" key="12">
    <source>
        <dbReference type="EMBL" id="EDO34318.1"/>
    </source>
</evidence>
<keyword evidence="6" id="KW-0915">Sodium</keyword>
<evidence type="ECO:0000256" key="11">
    <source>
        <dbReference type="RuleBase" id="RU000679"/>
    </source>
</evidence>
<dbReference type="OMA" id="WLPGKRD"/>
<keyword evidence="9 11" id="KW-0739">Sodium transport</keyword>
<dbReference type="EMBL" id="DS469736">
    <property type="protein sequence ID" value="EDO34318.1"/>
    <property type="molecule type" value="Genomic_DNA"/>
</dbReference>
<protein>
    <submittedName>
        <fullName evidence="12">Uncharacterized protein</fullName>
    </submittedName>
</protein>
<dbReference type="HOGENOM" id="CLU_638278_0_0_1"/>
<keyword evidence="5" id="KW-1133">Transmembrane helix</keyword>
<evidence type="ECO:0000256" key="5">
    <source>
        <dbReference type="ARBA" id="ARBA00022989"/>
    </source>
</evidence>
<dbReference type="PANTHER" id="PTHR11690:SF248">
    <property type="entry name" value="PICKPOCKET 17, ISOFORM A"/>
    <property type="match status" value="1"/>
</dbReference>
<dbReference type="InParanoid" id="A7SPS2"/>
<keyword evidence="7 11" id="KW-0406">Ion transport</keyword>
<evidence type="ECO:0000256" key="3">
    <source>
        <dbReference type="ARBA" id="ARBA00022461"/>
    </source>
</evidence>
<keyword evidence="2 11" id="KW-0813">Transport</keyword>
<keyword evidence="13" id="KW-1185">Reference proteome</keyword>
<evidence type="ECO:0000256" key="10">
    <source>
        <dbReference type="ARBA" id="ARBA00023303"/>
    </source>
</evidence>
<dbReference type="Proteomes" id="UP000001593">
    <property type="component" value="Unassembled WGS sequence"/>
</dbReference>
<evidence type="ECO:0000256" key="8">
    <source>
        <dbReference type="ARBA" id="ARBA00023136"/>
    </source>
</evidence>
<evidence type="ECO:0000256" key="6">
    <source>
        <dbReference type="ARBA" id="ARBA00023053"/>
    </source>
</evidence>
<dbReference type="OrthoDB" id="6021021at2759"/>
<evidence type="ECO:0000256" key="4">
    <source>
        <dbReference type="ARBA" id="ARBA00022692"/>
    </source>
</evidence>
<dbReference type="InterPro" id="IPR001873">
    <property type="entry name" value="ENaC"/>
</dbReference>
<comment type="similarity">
    <text evidence="11">Belongs to the amiloride-sensitive sodium channel (TC 1.A.6) family.</text>
</comment>
<dbReference type="PANTHER" id="PTHR11690">
    <property type="entry name" value="AMILORIDE-SENSITIVE SODIUM CHANNEL-RELATED"/>
    <property type="match status" value="1"/>
</dbReference>
<comment type="subcellular location">
    <subcellularLocation>
        <location evidence="1">Membrane</location>
        <topology evidence="1">Multi-pass membrane protein</topology>
    </subcellularLocation>
</comment>
<dbReference type="GO" id="GO:0015280">
    <property type="term" value="F:ligand-gated sodium channel activity"/>
    <property type="evidence" value="ECO:0000318"/>
    <property type="project" value="GO_Central"/>
</dbReference>
<evidence type="ECO:0000313" key="13">
    <source>
        <dbReference type="Proteomes" id="UP000001593"/>
    </source>
</evidence>
<dbReference type="GO" id="GO:0005886">
    <property type="term" value="C:plasma membrane"/>
    <property type="evidence" value="ECO:0000318"/>
    <property type="project" value="GO_Central"/>
</dbReference>
<dbReference type="KEGG" id="nve:5505650"/>
<evidence type="ECO:0000256" key="9">
    <source>
        <dbReference type="ARBA" id="ARBA00023201"/>
    </source>
</evidence>
<dbReference type="PRINTS" id="PR01078">
    <property type="entry name" value="AMINACHANNEL"/>
</dbReference>